<dbReference type="Pfam" id="PF13318">
    <property type="entry name" value="AtzG-like"/>
    <property type="match status" value="1"/>
</dbReference>
<proteinExistence type="predicted"/>
<accession>A0AA96WHR4</accession>
<sequence length="60" mass="6623">MTESELAQLVDLMAQLLQLPIDPEHRPGVIANLGRTAEIAQLVMEFPLPDEIEAAPLFEP</sequence>
<organism evidence="1">
    <name type="scientific">Leptolyngbya sp. NK1-12</name>
    <dbReference type="NCBI Taxonomy" id="2547451"/>
    <lineage>
        <taxon>Bacteria</taxon>
        <taxon>Bacillati</taxon>
        <taxon>Cyanobacteriota</taxon>
        <taxon>Cyanophyceae</taxon>
        <taxon>Leptolyngbyales</taxon>
        <taxon>Leptolyngbyaceae</taxon>
        <taxon>Leptolyngbya group</taxon>
        <taxon>Leptolyngbya</taxon>
    </lineage>
</organism>
<dbReference type="EMBL" id="CP053586">
    <property type="protein sequence ID" value="WNZ25360.1"/>
    <property type="molecule type" value="Genomic_DNA"/>
</dbReference>
<reference evidence="1" key="1">
    <citation type="submission" date="2020-05" db="EMBL/GenBank/DDBJ databases">
        <authorList>
            <person name="Zhu T."/>
            <person name="Keshari N."/>
            <person name="Lu X."/>
        </authorList>
    </citation>
    <scope>NUCLEOTIDE SEQUENCE</scope>
    <source>
        <strain evidence="1">NK1-12</strain>
    </source>
</reference>
<evidence type="ECO:0000313" key="1">
    <source>
        <dbReference type="EMBL" id="WNZ25360.1"/>
    </source>
</evidence>
<protein>
    <submittedName>
        <fullName evidence="1">DUF4089 domain-containing protein</fullName>
    </submittedName>
</protein>
<gene>
    <name evidence="1" type="ORF">HJG54_22570</name>
</gene>
<dbReference type="RefSeq" id="WP_316431503.1">
    <property type="nucleotide sequence ID" value="NZ_CP053586.1"/>
</dbReference>
<name>A0AA96WHR4_9CYAN</name>
<dbReference type="InterPro" id="IPR025148">
    <property type="entry name" value="AtzG-like"/>
</dbReference>
<dbReference type="AlphaFoldDB" id="A0AA96WHR4"/>